<evidence type="ECO:0000256" key="1">
    <source>
        <dbReference type="ARBA" id="ARBA00004328"/>
    </source>
</evidence>
<proteinExistence type="predicted"/>
<reference evidence="3" key="1">
    <citation type="submission" date="2018-05" db="EMBL/GenBank/DDBJ databases">
        <authorList>
            <person name="Lanie J.A."/>
            <person name="Ng W.-L."/>
            <person name="Kazmierczak K.M."/>
            <person name="Andrzejewski T.M."/>
            <person name="Davidsen T.M."/>
            <person name="Wayne K.J."/>
            <person name="Tettelin H."/>
            <person name="Glass J.I."/>
            <person name="Rusch D."/>
            <person name="Podicherti R."/>
            <person name="Tsui H.-C.T."/>
            <person name="Winkler M.E."/>
        </authorList>
    </citation>
    <scope>NUCLEOTIDE SEQUENCE</scope>
</reference>
<evidence type="ECO:0000256" key="2">
    <source>
        <dbReference type="ARBA" id="ARBA00022844"/>
    </source>
</evidence>
<dbReference type="Pfam" id="PF07068">
    <property type="entry name" value="Gp23"/>
    <property type="match status" value="1"/>
</dbReference>
<dbReference type="AlphaFoldDB" id="A0A381WPD2"/>
<evidence type="ECO:0000313" key="3">
    <source>
        <dbReference type="EMBL" id="SVA54262.1"/>
    </source>
</evidence>
<dbReference type="EMBL" id="UINC01012423">
    <property type="protein sequence ID" value="SVA54262.1"/>
    <property type="molecule type" value="Genomic_DNA"/>
</dbReference>
<gene>
    <name evidence="3" type="ORF">METZ01_LOCUS107116</name>
</gene>
<organism evidence="3">
    <name type="scientific">marine metagenome</name>
    <dbReference type="NCBI Taxonomy" id="408172"/>
    <lineage>
        <taxon>unclassified sequences</taxon>
        <taxon>metagenomes</taxon>
        <taxon>ecological metagenomes</taxon>
    </lineage>
</organism>
<protein>
    <recommendedName>
        <fullName evidence="4">Major capsid protein</fullName>
    </recommendedName>
</protein>
<accession>A0A381WPD2</accession>
<keyword evidence="2" id="KW-0946">Virion</keyword>
<name>A0A381WPD2_9ZZZZ</name>
<dbReference type="InterPro" id="IPR010762">
    <property type="entry name" value="Gp23/Gp24_T4-like"/>
</dbReference>
<dbReference type="GO" id="GO:0044423">
    <property type="term" value="C:virion component"/>
    <property type="evidence" value="ECO:0007669"/>
    <property type="project" value="UniProtKB-KW"/>
</dbReference>
<comment type="subcellular location">
    <subcellularLocation>
        <location evidence="1">Virion</location>
    </subcellularLocation>
</comment>
<evidence type="ECO:0008006" key="4">
    <source>
        <dbReference type="Google" id="ProtNLM"/>
    </source>
</evidence>
<sequence length="547" mass="59216">MSSKAIAEIMDGYNPHVERRKETKKLVEKWEATGLLEGLETENKIHYMAQLLENQARQLIDESSRAGGPGTEEWSGVALPLVRRIFGELAAQEFVSVQPMNLPSGLIFYLDFKYGTANQGFGIGEDVYGNTSASNVDASGGLYGAGKFAYSTKQQTTSAQAVINTSGSAASGAAPTGSVAARDVDHEPDLATIGSAGADNALTKITVSTAGMTRPDLEAVRSMVISGSGFDEYFPAYTKLSGSSNNEVVFIVRQDATGTIGPVTVKYSQQPTAAERGDFEVTDSSDWTGDNTGDIGIPEIDIQLRQVAIVAKTRKLKAVWTPELAQDLNAYHSVDAEAELTAMLSEYISMEIDLEIIDMLRQNASAKKEYWSARPGYEWSDGSFSESSGPSNAYTKQTWFQTLGNKVQSVSNAIHQKTLRGGANWMVVSPETATIIESIPGYASDSSGDSMANKFAMGVQKVGMLNSRFTVYKNPYMLENTILIGFRGSNFLETGAVYAPYVPLIMTPLVYDPANFTPRKGVMTRYAKKMVRPEFFGSVVVADVNLV</sequence>